<dbReference type="SUPFAM" id="SSF53850">
    <property type="entry name" value="Periplasmic binding protein-like II"/>
    <property type="match status" value="1"/>
</dbReference>
<sequence length="260" mass="26628">MFLCTCRYTLAALFLGASTMPSLADRITVFAAASLGGALDEVARAFEDDTGHRIALSFAGSSVLARQITLGAPADVFLSANADWMDVIEDAGLLADGSRRDFAGNALALIAPAAQAAPTTLPETPEDFAAALDGGRISMALVDAIPAGQYGKAALTHLGLWDAAEPHVVQTDNVRAALALVALGEARLGVVYATDAQAEPKVRSVAPFPAETHPQITYPAAAIASGDVATASAFLDYLTGGAGQAILQSHGFLPAPEVPE</sequence>
<evidence type="ECO:0000256" key="7">
    <source>
        <dbReference type="SAM" id="SignalP"/>
    </source>
</evidence>
<evidence type="ECO:0000313" key="8">
    <source>
        <dbReference type="EMBL" id="SPF75544.1"/>
    </source>
</evidence>
<dbReference type="GO" id="GO:0030288">
    <property type="term" value="C:outer membrane-bounded periplasmic space"/>
    <property type="evidence" value="ECO:0007669"/>
    <property type="project" value="TreeGrafter"/>
</dbReference>
<dbReference type="GO" id="GO:0030973">
    <property type="term" value="F:molybdate ion binding"/>
    <property type="evidence" value="ECO:0007669"/>
    <property type="project" value="TreeGrafter"/>
</dbReference>
<dbReference type="PANTHER" id="PTHR30632:SF17">
    <property type="entry name" value="MOLYBDATE-BINDING PROTEIN MODA"/>
    <property type="match status" value="1"/>
</dbReference>
<dbReference type="InterPro" id="IPR050682">
    <property type="entry name" value="ModA/WtpA"/>
</dbReference>
<dbReference type="FunFam" id="3.40.190.10:FF:000035">
    <property type="entry name" value="Molybdate ABC transporter substrate-binding protein"/>
    <property type="match status" value="1"/>
</dbReference>
<dbReference type="Pfam" id="PF13531">
    <property type="entry name" value="SBP_bac_11"/>
    <property type="match status" value="1"/>
</dbReference>
<dbReference type="GO" id="GO:0015689">
    <property type="term" value="P:molybdate ion transport"/>
    <property type="evidence" value="ECO:0007669"/>
    <property type="project" value="InterPro"/>
</dbReference>
<evidence type="ECO:0000256" key="1">
    <source>
        <dbReference type="ARBA" id="ARBA00009175"/>
    </source>
</evidence>
<evidence type="ECO:0000256" key="5">
    <source>
        <dbReference type="ARBA" id="ARBA00062515"/>
    </source>
</evidence>
<keyword evidence="3 6" id="KW-0479">Metal-binding</keyword>
<evidence type="ECO:0000256" key="6">
    <source>
        <dbReference type="PIRSR" id="PIRSR004846-1"/>
    </source>
</evidence>
<dbReference type="AlphaFoldDB" id="A0A2R8AI53"/>
<comment type="subunit">
    <text evidence="5">The complex is composed of two ATP-binding proteins (ModC), two transmembrane proteins (ModB) and a solute-binding protein (ModA).</text>
</comment>
<evidence type="ECO:0000313" key="9">
    <source>
        <dbReference type="Proteomes" id="UP000244911"/>
    </source>
</evidence>
<dbReference type="GO" id="GO:0046872">
    <property type="term" value="F:metal ion binding"/>
    <property type="evidence" value="ECO:0007669"/>
    <property type="project" value="UniProtKB-KW"/>
</dbReference>
<reference evidence="9" key="1">
    <citation type="submission" date="2018-03" db="EMBL/GenBank/DDBJ databases">
        <authorList>
            <person name="Rodrigo-Torres L."/>
            <person name="Arahal R. D."/>
            <person name="Lucena T."/>
        </authorList>
    </citation>
    <scope>NUCLEOTIDE SEQUENCE [LARGE SCALE GENOMIC DNA]</scope>
    <source>
        <strain evidence="9">CECT 8811</strain>
    </source>
</reference>
<feature type="binding site" evidence="6">
    <location>
        <position position="61"/>
    </location>
    <ligand>
        <name>molybdate</name>
        <dbReference type="ChEBI" id="CHEBI:36264"/>
    </ligand>
</feature>
<evidence type="ECO:0000256" key="2">
    <source>
        <dbReference type="ARBA" id="ARBA00022505"/>
    </source>
</evidence>
<accession>A0A2R8AI53</accession>
<dbReference type="InterPro" id="IPR005950">
    <property type="entry name" value="ModA"/>
</dbReference>
<dbReference type="GO" id="GO:1901359">
    <property type="term" value="F:tungstate binding"/>
    <property type="evidence" value="ECO:0007669"/>
    <property type="project" value="UniProtKB-ARBA"/>
</dbReference>
<feature type="binding site" evidence="6">
    <location>
        <position position="174"/>
    </location>
    <ligand>
        <name>molybdate</name>
        <dbReference type="ChEBI" id="CHEBI:36264"/>
    </ligand>
</feature>
<gene>
    <name evidence="8" type="primary">modA</name>
    <name evidence="8" type="ORF">ALP8811_00534</name>
</gene>
<feature type="binding site" evidence="6">
    <location>
        <position position="147"/>
    </location>
    <ligand>
        <name>molybdate</name>
        <dbReference type="ChEBI" id="CHEBI:36264"/>
    </ligand>
</feature>
<keyword evidence="9" id="KW-1185">Reference proteome</keyword>
<organism evidence="8 9">
    <name type="scientific">Aliiroseovarius pelagivivens</name>
    <dbReference type="NCBI Taxonomy" id="1639690"/>
    <lineage>
        <taxon>Bacteria</taxon>
        <taxon>Pseudomonadati</taxon>
        <taxon>Pseudomonadota</taxon>
        <taxon>Alphaproteobacteria</taxon>
        <taxon>Rhodobacterales</taxon>
        <taxon>Paracoccaceae</taxon>
        <taxon>Aliiroseovarius</taxon>
    </lineage>
</organism>
<keyword evidence="2 6" id="KW-0500">Molybdenum</keyword>
<proteinExistence type="inferred from homology"/>
<feature type="signal peptide" evidence="7">
    <location>
        <begin position="1"/>
        <end position="24"/>
    </location>
</feature>
<keyword evidence="4 7" id="KW-0732">Signal</keyword>
<name>A0A2R8AI53_9RHOB</name>
<dbReference type="Gene3D" id="3.40.190.10">
    <property type="entry name" value="Periplasmic binding protein-like II"/>
    <property type="match status" value="2"/>
</dbReference>
<feature type="binding site" evidence="6">
    <location>
        <position position="192"/>
    </location>
    <ligand>
        <name>molybdate</name>
        <dbReference type="ChEBI" id="CHEBI:36264"/>
    </ligand>
</feature>
<dbReference type="PIRSF" id="PIRSF004846">
    <property type="entry name" value="ModA"/>
    <property type="match status" value="1"/>
</dbReference>
<feature type="chain" id="PRO_5015359449" evidence="7">
    <location>
        <begin position="25"/>
        <end position="260"/>
    </location>
</feature>
<comment type="similarity">
    <text evidence="1">Belongs to the bacterial solute-binding protein ModA family.</text>
</comment>
<dbReference type="Proteomes" id="UP000244911">
    <property type="component" value="Unassembled WGS sequence"/>
</dbReference>
<dbReference type="OrthoDB" id="9785015at2"/>
<dbReference type="NCBIfam" id="TIGR01256">
    <property type="entry name" value="modA"/>
    <property type="match status" value="1"/>
</dbReference>
<evidence type="ECO:0000256" key="3">
    <source>
        <dbReference type="ARBA" id="ARBA00022723"/>
    </source>
</evidence>
<feature type="binding site" evidence="6">
    <location>
        <position position="34"/>
    </location>
    <ligand>
        <name>molybdate</name>
        <dbReference type="ChEBI" id="CHEBI:36264"/>
    </ligand>
</feature>
<protein>
    <submittedName>
        <fullName evidence="8">Molybdate-binding periplasmic protein</fullName>
    </submittedName>
</protein>
<dbReference type="EMBL" id="OMOI01000001">
    <property type="protein sequence ID" value="SPF75544.1"/>
    <property type="molecule type" value="Genomic_DNA"/>
</dbReference>
<evidence type="ECO:0000256" key="4">
    <source>
        <dbReference type="ARBA" id="ARBA00022729"/>
    </source>
</evidence>
<dbReference type="PANTHER" id="PTHR30632">
    <property type="entry name" value="MOLYBDATE-BINDING PERIPLASMIC PROTEIN"/>
    <property type="match status" value="1"/>
</dbReference>